<accession>A0A9Q5SUR5</accession>
<reference evidence="9" key="1">
    <citation type="submission" date="2017-04" db="EMBL/GenBank/DDBJ databases">
        <title>Function of individual gut microbiota members based on whole genome sequencing of pure cultures obtained from chicken caecum.</title>
        <authorList>
            <person name="Medvecky M."/>
            <person name="Cejkova D."/>
            <person name="Polansky O."/>
            <person name="Karasova D."/>
            <person name="Kubasova T."/>
            <person name="Cizek A."/>
            <person name="Rychlik I."/>
        </authorList>
    </citation>
    <scope>NUCLEOTIDE SEQUENCE [LARGE SCALE GENOMIC DNA]</scope>
    <source>
        <strain evidence="9">An42</strain>
    </source>
</reference>
<gene>
    <name evidence="8" type="ORF">B5F96_01370</name>
</gene>
<evidence type="ECO:0000256" key="4">
    <source>
        <dbReference type="ARBA" id="ARBA00023136"/>
    </source>
</evidence>
<dbReference type="Pfam" id="PF07980">
    <property type="entry name" value="SusD_RagB"/>
    <property type="match status" value="1"/>
</dbReference>
<evidence type="ECO:0000256" key="1">
    <source>
        <dbReference type="ARBA" id="ARBA00004442"/>
    </source>
</evidence>
<evidence type="ECO:0000256" key="2">
    <source>
        <dbReference type="ARBA" id="ARBA00006275"/>
    </source>
</evidence>
<keyword evidence="4" id="KW-0472">Membrane</keyword>
<evidence type="ECO:0000256" key="5">
    <source>
        <dbReference type="ARBA" id="ARBA00023237"/>
    </source>
</evidence>
<dbReference type="InterPro" id="IPR012944">
    <property type="entry name" value="SusD_RagB_dom"/>
</dbReference>
<dbReference type="Pfam" id="PF14322">
    <property type="entry name" value="SusD-like_3"/>
    <property type="match status" value="1"/>
</dbReference>
<comment type="subcellular location">
    <subcellularLocation>
        <location evidence="1">Cell outer membrane</location>
    </subcellularLocation>
</comment>
<dbReference type="InterPro" id="IPR011990">
    <property type="entry name" value="TPR-like_helical_dom_sf"/>
</dbReference>
<proteinExistence type="inferred from homology"/>
<evidence type="ECO:0000259" key="6">
    <source>
        <dbReference type="Pfam" id="PF07980"/>
    </source>
</evidence>
<evidence type="ECO:0000313" key="8">
    <source>
        <dbReference type="EMBL" id="OUO07346.1"/>
    </source>
</evidence>
<evidence type="ECO:0000313" key="9">
    <source>
        <dbReference type="Proteomes" id="UP000195975"/>
    </source>
</evidence>
<comment type="similarity">
    <text evidence="2">Belongs to the SusD family.</text>
</comment>
<evidence type="ECO:0000256" key="3">
    <source>
        <dbReference type="ARBA" id="ARBA00022729"/>
    </source>
</evidence>
<keyword evidence="3" id="KW-0732">Signal</keyword>
<dbReference type="Proteomes" id="UP000195975">
    <property type="component" value="Unassembled WGS sequence"/>
</dbReference>
<name>A0A9Q5SUR5_9BACT</name>
<feature type="domain" description="SusD-like N-terminal" evidence="7">
    <location>
        <begin position="21"/>
        <end position="217"/>
    </location>
</feature>
<dbReference type="GeneID" id="93409547"/>
<dbReference type="EMBL" id="NFIJ01000001">
    <property type="protein sequence ID" value="OUO07346.1"/>
    <property type="molecule type" value="Genomic_DNA"/>
</dbReference>
<evidence type="ECO:0000259" key="7">
    <source>
        <dbReference type="Pfam" id="PF14322"/>
    </source>
</evidence>
<dbReference type="InterPro" id="IPR033985">
    <property type="entry name" value="SusD-like_N"/>
</dbReference>
<keyword evidence="5" id="KW-0998">Cell outer membrane</keyword>
<dbReference type="AlphaFoldDB" id="A0A9Q5SUR5"/>
<dbReference type="SUPFAM" id="SSF48452">
    <property type="entry name" value="TPR-like"/>
    <property type="match status" value="1"/>
</dbReference>
<dbReference type="RefSeq" id="WP_008146499.1">
    <property type="nucleotide sequence ID" value="NZ_CAJLBM010000001.1"/>
</dbReference>
<dbReference type="GO" id="GO:0009279">
    <property type="term" value="C:cell outer membrane"/>
    <property type="evidence" value="ECO:0007669"/>
    <property type="project" value="UniProtKB-SubCell"/>
</dbReference>
<sequence>MKILNKTLIGLLSLFCLVSCDFLEETAYNKVTVGNFYTTKEGITNGVNGLYSTLRNMYIQEYLIYMCEGPSDLWIAYNGSEQWRNWTIDATNNDVRSFWYNSYKSINQCNTVIYSLENDEIEGLDESLRIQYLAEALFIRAHYFYHLVQQFGDVPMSLKPTNSVETAVYKTKADEVWTQIISDLEYAMQNLPESYSVSEYGRVTKYAAMHHLSRVLLTVKRDNRDIENALEYAETVINSGQYSLVQSHAELWDINNKHNSEVIFPVLYTQNAELNGNGNTAHMFFCSAYSEEHPAVLRVIEYGRPWSRERSTDFAINLFDETIDKRWDDCFISRWNVTEESVTEKIFSPYSKQMEEKVWKKGELAMIDPREPWTPEQIKDVWPVLVFLPEYMREQIDPAIDVQSETNPNAKWPSNTRFTSYKMYAYLVKHLDPLRPEVNWTAGSRDVFVFRLADTYLLAAEAAFLLGNSQKAVEYINVVRHRAAVPGHETDMEIKSSDVSIDFILDERGRELMGEMHRWYDLKRTGKLMERMNDSNMSSSTAGKFEEFHILRPIPRDQLTNVSNPEEFTQNPGYGN</sequence>
<dbReference type="Gene3D" id="1.25.40.390">
    <property type="match status" value="1"/>
</dbReference>
<organism evidence="8 9">
    <name type="scientific">Parabacteroides johnsonii</name>
    <dbReference type="NCBI Taxonomy" id="387661"/>
    <lineage>
        <taxon>Bacteria</taxon>
        <taxon>Pseudomonadati</taxon>
        <taxon>Bacteroidota</taxon>
        <taxon>Bacteroidia</taxon>
        <taxon>Bacteroidales</taxon>
        <taxon>Tannerellaceae</taxon>
        <taxon>Parabacteroides</taxon>
    </lineage>
</organism>
<comment type="caution">
    <text evidence="8">The sequence shown here is derived from an EMBL/GenBank/DDBJ whole genome shotgun (WGS) entry which is preliminary data.</text>
</comment>
<feature type="domain" description="RagB/SusD" evidence="6">
    <location>
        <begin position="357"/>
        <end position="574"/>
    </location>
</feature>
<protein>
    <submittedName>
        <fullName evidence="8">RagB/SusD family nutrient uptake outer membrane protein</fullName>
    </submittedName>
</protein>